<evidence type="ECO:0000313" key="2">
    <source>
        <dbReference type="Proteomes" id="UP000006000"/>
    </source>
</evidence>
<dbReference type="AlphaFoldDB" id="A5Z718"/>
<gene>
    <name evidence="1" type="ORF">EUBVEN_01500</name>
</gene>
<dbReference type="HOGENOM" id="CLU_2259582_0_0_9"/>
<name>A5Z718_9FIRM</name>
<reference evidence="1 2" key="1">
    <citation type="submission" date="2007-03" db="EMBL/GenBank/DDBJ databases">
        <authorList>
            <person name="Fulton L."/>
            <person name="Clifton S."/>
            <person name="Fulton B."/>
            <person name="Xu J."/>
            <person name="Minx P."/>
            <person name="Pepin K.H."/>
            <person name="Johnson M."/>
            <person name="Thiruvilangam P."/>
            <person name="Bhonagiri V."/>
            <person name="Nash W.E."/>
            <person name="Mardis E.R."/>
            <person name="Wilson R.K."/>
        </authorList>
    </citation>
    <scope>NUCLEOTIDE SEQUENCE [LARGE SCALE GENOMIC DNA]</scope>
    <source>
        <strain evidence="1 2">ATCC 27560</strain>
    </source>
</reference>
<dbReference type="Proteomes" id="UP000006000">
    <property type="component" value="Unassembled WGS sequence"/>
</dbReference>
<proteinExistence type="predicted"/>
<sequence length="103" mass="11078">MLNTSKQFFTRPTSLPTKSEIACTIPSPGFGIILISRDIAAPTPVSTMATSNTSTLTGIVPHTVPSISSSKFGIYAENKFINLVKKKLNGNCKASINNIFFKL</sequence>
<accession>A5Z718</accession>
<protein>
    <submittedName>
        <fullName evidence="1">Uncharacterized protein</fullName>
    </submittedName>
</protein>
<dbReference type="EMBL" id="AAVL02000034">
    <property type="protein sequence ID" value="EDM51173.1"/>
    <property type="molecule type" value="Genomic_DNA"/>
</dbReference>
<organism evidence="1 2">
    <name type="scientific">Eubacterium ventriosum ATCC 27560</name>
    <dbReference type="NCBI Taxonomy" id="411463"/>
    <lineage>
        <taxon>Bacteria</taxon>
        <taxon>Bacillati</taxon>
        <taxon>Bacillota</taxon>
        <taxon>Clostridia</taxon>
        <taxon>Eubacteriales</taxon>
        <taxon>Eubacteriaceae</taxon>
        <taxon>Eubacterium</taxon>
    </lineage>
</organism>
<comment type="caution">
    <text evidence="1">The sequence shown here is derived from an EMBL/GenBank/DDBJ whole genome shotgun (WGS) entry which is preliminary data.</text>
</comment>
<evidence type="ECO:0000313" key="1">
    <source>
        <dbReference type="EMBL" id="EDM51173.1"/>
    </source>
</evidence>
<reference evidence="1 2" key="2">
    <citation type="submission" date="2007-04" db="EMBL/GenBank/DDBJ databases">
        <title>Draft genome sequence of Eubacterium ventriosum (ATCC 27560).</title>
        <authorList>
            <person name="Sudarsanam P."/>
            <person name="Ley R."/>
            <person name="Guruge J."/>
            <person name="Turnbaugh P.J."/>
            <person name="Mahowald M."/>
            <person name="Liep D."/>
            <person name="Gordon J."/>
        </authorList>
    </citation>
    <scope>NUCLEOTIDE SEQUENCE [LARGE SCALE GENOMIC DNA]</scope>
    <source>
        <strain evidence="1 2">ATCC 27560</strain>
    </source>
</reference>